<proteinExistence type="predicted"/>
<feature type="transmembrane region" description="Helical" evidence="1">
    <location>
        <begin position="30"/>
        <end position="54"/>
    </location>
</feature>
<dbReference type="Proteomes" id="UP000034096">
    <property type="component" value="Unassembled WGS sequence"/>
</dbReference>
<dbReference type="AlphaFoldDB" id="A0A0G0IKZ2"/>
<feature type="transmembrane region" description="Helical" evidence="1">
    <location>
        <begin position="66"/>
        <end position="85"/>
    </location>
</feature>
<accession>A0A0G0IKZ2</accession>
<dbReference type="Pfam" id="PF20221">
    <property type="entry name" value="DUF6580"/>
    <property type="match status" value="1"/>
</dbReference>
<keyword evidence="1" id="KW-0472">Membrane</keyword>
<evidence type="ECO:0000313" key="3">
    <source>
        <dbReference type="Proteomes" id="UP000034096"/>
    </source>
</evidence>
<sequence length="191" mass="21716">MIHNSIFIILFLFAFLERTVFDLGPNYELLTAAIVLSSLFLNPKSSFLLAFLTIAFSDRLIGNSRIFLFTWSGFLIPAFFSSGFLKKIITDRKSSIINLLKISVSGLMINVFFFIWTNFGVWMLDSWGMYSKDVSGLIACYINALPFLKNQIVSSLVFIPLGYFVIQLSEKLISSNVFNRFRAPQILSKDS</sequence>
<protein>
    <recommendedName>
        <fullName evidence="4">Rod shape-determining protein MreD</fullName>
    </recommendedName>
</protein>
<evidence type="ECO:0000256" key="1">
    <source>
        <dbReference type="SAM" id="Phobius"/>
    </source>
</evidence>
<keyword evidence="1" id="KW-1133">Transmembrane helix</keyword>
<reference evidence="2 3" key="1">
    <citation type="journal article" date="2015" name="Nature">
        <title>rRNA introns, odd ribosomes, and small enigmatic genomes across a large radiation of phyla.</title>
        <authorList>
            <person name="Brown C.T."/>
            <person name="Hug L.A."/>
            <person name="Thomas B.C."/>
            <person name="Sharon I."/>
            <person name="Castelle C.J."/>
            <person name="Singh A."/>
            <person name="Wilkins M.J."/>
            <person name="Williams K.H."/>
            <person name="Banfield J.F."/>
        </authorList>
    </citation>
    <scope>NUCLEOTIDE SEQUENCE [LARGE SCALE GENOMIC DNA]</scope>
</reference>
<dbReference type="EMBL" id="LBUE01000011">
    <property type="protein sequence ID" value="KKQ56008.1"/>
    <property type="molecule type" value="Genomic_DNA"/>
</dbReference>
<evidence type="ECO:0000313" key="2">
    <source>
        <dbReference type="EMBL" id="KKQ56008.1"/>
    </source>
</evidence>
<feature type="transmembrane region" description="Helical" evidence="1">
    <location>
        <begin position="6"/>
        <end position="23"/>
    </location>
</feature>
<feature type="transmembrane region" description="Helical" evidence="1">
    <location>
        <begin position="136"/>
        <end position="166"/>
    </location>
</feature>
<evidence type="ECO:0008006" key="4">
    <source>
        <dbReference type="Google" id="ProtNLM"/>
    </source>
</evidence>
<dbReference type="STRING" id="1618583.US75_C0011G0025"/>
<feature type="transmembrane region" description="Helical" evidence="1">
    <location>
        <begin position="97"/>
        <end position="116"/>
    </location>
</feature>
<dbReference type="InterPro" id="IPR046487">
    <property type="entry name" value="DUF6580"/>
</dbReference>
<comment type="caution">
    <text evidence="2">The sequence shown here is derived from an EMBL/GenBank/DDBJ whole genome shotgun (WGS) entry which is preliminary data.</text>
</comment>
<name>A0A0G0IKZ2_9BACT</name>
<gene>
    <name evidence="2" type="ORF">US75_C0011G0025</name>
</gene>
<keyword evidence="1" id="KW-0812">Transmembrane</keyword>
<organism evidence="2 3">
    <name type="scientific">Candidatus Woesebacteria bacterium GW2011_GWC1_38_13</name>
    <dbReference type="NCBI Taxonomy" id="1618583"/>
    <lineage>
        <taxon>Bacteria</taxon>
        <taxon>Candidatus Woeseibacteriota</taxon>
    </lineage>
</organism>